<reference evidence="2" key="1">
    <citation type="journal article" date="2021" name="bioRxiv">
        <title>Whole Genome Assembly and Annotation of Northern Wild Rice, Zizania palustris L., Supports a Whole Genome Duplication in the Zizania Genus.</title>
        <authorList>
            <person name="Haas M."/>
            <person name="Kono T."/>
            <person name="Macchietto M."/>
            <person name="Millas R."/>
            <person name="McGilp L."/>
            <person name="Shao M."/>
            <person name="Duquette J."/>
            <person name="Hirsch C.N."/>
            <person name="Kimball J."/>
        </authorList>
    </citation>
    <scope>NUCLEOTIDE SEQUENCE</scope>
    <source>
        <tissue evidence="2">Fresh leaf tissue</tissue>
    </source>
</reference>
<keyword evidence="1" id="KW-0812">Transmembrane</keyword>
<reference evidence="2" key="2">
    <citation type="submission" date="2021-02" db="EMBL/GenBank/DDBJ databases">
        <authorList>
            <person name="Kimball J.A."/>
            <person name="Haas M.W."/>
            <person name="Macchietto M."/>
            <person name="Kono T."/>
            <person name="Duquette J."/>
            <person name="Shao M."/>
        </authorList>
    </citation>
    <scope>NUCLEOTIDE SEQUENCE</scope>
    <source>
        <tissue evidence="2">Fresh leaf tissue</tissue>
    </source>
</reference>
<organism evidence="2 3">
    <name type="scientific">Zizania palustris</name>
    <name type="common">Northern wild rice</name>
    <dbReference type="NCBI Taxonomy" id="103762"/>
    <lineage>
        <taxon>Eukaryota</taxon>
        <taxon>Viridiplantae</taxon>
        <taxon>Streptophyta</taxon>
        <taxon>Embryophyta</taxon>
        <taxon>Tracheophyta</taxon>
        <taxon>Spermatophyta</taxon>
        <taxon>Magnoliopsida</taxon>
        <taxon>Liliopsida</taxon>
        <taxon>Poales</taxon>
        <taxon>Poaceae</taxon>
        <taxon>BOP clade</taxon>
        <taxon>Oryzoideae</taxon>
        <taxon>Oryzeae</taxon>
        <taxon>Zizaniinae</taxon>
        <taxon>Zizania</taxon>
    </lineage>
</organism>
<keyword evidence="1" id="KW-1133">Transmembrane helix</keyword>
<sequence length="196" mass="21369">MVCWSVCSSARNAGDLFPARAQQFPLTISVCARTTAPFPSACCATIAPPSAPQFGRWPLPHLAGHFLEPSLSPPAPPTISSTTKSQTLARQQEDEELGKNARKFTHKNFESVTKKLRSQFTALAKMLDYNALGGKPNSRKRYLLPAPLVRALNGFKLIFLYLLISWTTLKLVLAILAGLGCLRNIVSRSGIFSPVS</sequence>
<comment type="caution">
    <text evidence="2">The sequence shown here is derived from an EMBL/GenBank/DDBJ whole genome shotgun (WGS) entry which is preliminary data.</text>
</comment>
<evidence type="ECO:0000313" key="2">
    <source>
        <dbReference type="EMBL" id="KAG8060880.1"/>
    </source>
</evidence>
<protein>
    <submittedName>
        <fullName evidence="2">Uncharacterized protein</fullName>
    </submittedName>
</protein>
<gene>
    <name evidence="2" type="ORF">GUJ93_ZPchr0002g22952</name>
</gene>
<name>A0A8J5SGD7_ZIZPA</name>
<dbReference type="EMBL" id="JAAALK010000287">
    <property type="protein sequence ID" value="KAG8060880.1"/>
    <property type="molecule type" value="Genomic_DNA"/>
</dbReference>
<accession>A0A8J5SGD7</accession>
<keyword evidence="3" id="KW-1185">Reference proteome</keyword>
<evidence type="ECO:0000313" key="3">
    <source>
        <dbReference type="Proteomes" id="UP000729402"/>
    </source>
</evidence>
<feature type="transmembrane region" description="Helical" evidence="1">
    <location>
        <begin position="158"/>
        <end position="182"/>
    </location>
</feature>
<dbReference type="Proteomes" id="UP000729402">
    <property type="component" value="Unassembled WGS sequence"/>
</dbReference>
<evidence type="ECO:0000256" key="1">
    <source>
        <dbReference type="SAM" id="Phobius"/>
    </source>
</evidence>
<keyword evidence="1" id="KW-0472">Membrane</keyword>
<proteinExistence type="predicted"/>
<dbReference type="AlphaFoldDB" id="A0A8J5SGD7"/>